<feature type="compositionally biased region" description="Basic and acidic residues" evidence="1">
    <location>
        <begin position="20"/>
        <end position="46"/>
    </location>
</feature>
<evidence type="ECO:0000313" key="2">
    <source>
        <dbReference type="EMBL" id="KAK0413129.1"/>
    </source>
</evidence>
<comment type="caution">
    <text evidence="2">The sequence shown here is derived from an EMBL/GenBank/DDBJ whole genome shotgun (WGS) entry which is preliminary data.</text>
</comment>
<sequence>MLSANDKINMSLDDIIKMEKREKKAFTPKKRSDSNNKKAVKKDIVQKKAFKKGRSKFQSAKKGPFQGNKKRFVQKNQKFKK</sequence>
<evidence type="ECO:0000256" key="1">
    <source>
        <dbReference type="SAM" id="MobiDB-lite"/>
    </source>
</evidence>
<dbReference type="Proteomes" id="UP001175271">
    <property type="component" value="Unassembled WGS sequence"/>
</dbReference>
<protein>
    <submittedName>
        <fullName evidence="2">Uncharacterized protein</fullName>
    </submittedName>
</protein>
<reference evidence="2" key="1">
    <citation type="submission" date="2023-06" db="EMBL/GenBank/DDBJ databases">
        <title>Genomic analysis of the entomopathogenic nematode Steinernema hermaphroditum.</title>
        <authorList>
            <person name="Schwarz E.M."/>
            <person name="Heppert J.K."/>
            <person name="Baniya A."/>
            <person name="Schwartz H.T."/>
            <person name="Tan C.-H."/>
            <person name="Antoshechkin I."/>
            <person name="Sternberg P.W."/>
            <person name="Goodrich-Blair H."/>
            <person name="Dillman A.R."/>
        </authorList>
    </citation>
    <scope>NUCLEOTIDE SEQUENCE</scope>
    <source>
        <strain evidence="2">PS9179</strain>
        <tissue evidence="2">Whole animal</tissue>
    </source>
</reference>
<feature type="region of interest" description="Disordered" evidence="1">
    <location>
        <begin position="20"/>
        <end position="81"/>
    </location>
</feature>
<keyword evidence="3" id="KW-1185">Reference proteome</keyword>
<accession>A0AA39HXK9</accession>
<organism evidence="2 3">
    <name type="scientific">Steinernema hermaphroditum</name>
    <dbReference type="NCBI Taxonomy" id="289476"/>
    <lineage>
        <taxon>Eukaryota</taxon>
        <taxon>Metazoa</taxon>
        <taxon>Ecdysozoa</taxon>
        <taxon>Nematoda</taxon>
        <taxon>Chromadorea</taxon>
        <taxon>Rhabditida</taxon>
        <taxon>Tylenchina</taxon>
        <taxon>Panagrolaimomorpha</taxon>
        <taxon>Strongyloidoidea</taxon>
        <taxon>Steinernematidae</taxon>
        <taxon>Steinernema</taxon>
    </lineage>
</organism>
<proteinExistence type="predicted"/>
<dbReference type="AlphaFoldDB" id="A0AA39HXK9"/>
<feature type="compositionally biased region" description="Basic residues" evidence="1">
    <location>
        <begin position="68"/>
        <end position="81"/>
    </location>
</feature>
<evidence type="ECO:0000313" key="3">
    <source>
        <dbReference type="Proteomes" id="UP001175271"/>
    </source>
</evidence>
<dbReference type="EMBL" id="JAUCMV010000003">
    <property type="protein sequence ID" value="KAK0413129.1"/>
    <property type="molecule type" value="Genomic_DNA"/>
</dbReference>
<name>A0AA39HXK9_9BILA</name>
<gene>
    <name evidence="2" type="ORF">QR680_006616</name>
</gene>